<dbReference type="SUPFAM" id="SSF110087">
    <property type="entry name" value="DR1885-like metal-binding protein"/>
    <property type="match status" value="1"/>
</dbReference>
<evidence type="ECO:0000256" key="1">
    <source>
        <dbReference type="SAM" id="SignalP"/>
    </source>
</evidence>
<dbReference type="InterPro" id="IPR007410">
    <property type="entry name" value="LpqE-like"/>
</dbReference>
<dbReference type="PANTHER" id="PTHR36302:SF1">
    <property type="entry name" value="COPPER CHAPERONE PCU(A)C"/>
    <property type="match status" value="1"/>
</dbReference>
<dbReference type="InterPro" id="IPR036182">
    <property type="entry name" value="PCuAC_sf"/>
</dbReference>
<protein>
    <recommendedName>
        <fullName evidence="4">Copper chaperone PCu(A)C</fullName>
    </recommendedName>
</protein>
<dbReference type="Pfam" id="PF04314">
    <property type="entry name" value="PCuAC"/>
    <property type="match status" value="1"/>
</dbReference>
<evidence type="ECO:0008006" key="4">
    <source>
        <dbReference type="Google" id="ProtNLM"/>
    </source>
</evidence>
<proteinExistence type="predicted"/>
<dbReference type="AlphaFoldDB" id="A0A918IV01"/>
<feature type="signal peptide" evidence="1">
    <location>
        <begin position="1"/>
        <end position="19"/>
    </location>
</feature>
<dbReference type="Gene3D" id="2.60.40.1890">
    <property type="entry name" value="PCu(A)C copper chaperone"/>
    <property type="match status" value="1"/>
</dbReference>
<sequence>MRLLPGLMAALLISTTAHAHSVRQGALEIIHPHIPVPSASAKTAAGYMGISNDGPEADRLIAIETPIAKSAKLHGTETGDDGIARMTALEGVEVPAGDTIVLEPGEMHIMLMGLTATLHEGDMIPATLVFEKAGRVPFEFMVDPADGMDHSTMHHGHMAPAN</sequence>
<dbReference type="RefSeq" id="WP_189633978.1">
    <property type="nucleotide sequence ID" value="NZ_BMYQ01000006.1"/>
</dbReference>
<accession>A0A918IV01</accession>
<evidence type="ECO:0000313" key="2">
    <source>
        <dbReference type="EMBL" id="GGW33630.1"/>
    </source>
</evidence>
<dbReference type="InterPro" id="IPR058248">
    <property type="entry name" value="Lxx211020-like"/>
</dbReference>
<reference evidence="2" key="1">
    <citation type="journal article" date="2014" name="Int. J. Syst. Evol. Microbiol.">
        <title>Complete genome sequence of Corynebacterium casei LMG S-19264T (=DSM 44701T), isolated from a smear-ripened cheese.</title>
        <authorList>
            <consortium name="US DOE Joint Genome Institute (JGI-PGF)"/>
            <person name="Walter F."/>
            <person name="Albersmeier A."/>
            <person name="Kalinowski J."/>
            <person name="Ruckert C."/>
        </authorList>
    </citation>
    <scope>NUCLEOTIDE SEQUENCE</scope>
    <source>
        <strain evidence="2">KCTC 23714</strain>
    </source>
</reference>
<keyword evidence="3" id="KW-1185">Reference proteome</keyword>
<dbReference type="Proteomes" id="UP000628984">
    <property type="component" value="Unassembled WGS sequence"/>
</dbReference>
<evidence type="ECO:0000313" key="3">
    <source>
        <dbReference type="Proteomes" id="UP000628984"/>
    </source>
</evidence>
<name>A0A918IV01_9RHOB</name>
<comment type="caution">
    <text evidence="2">The sequence shown here is derived from an EMBL/GenBank/DDBJ whole genome shotgun (WGS) entry which is preliminary data.</text>
</comment>
<gene>
    <name evidence="2" type="ORF">GCM10011452_22700</name>
</gene>
<feature type="chain" id="PRO_5037448639" description="Copper chaperone PCu(A)C" evidence="1">
    <location>
        <begin position="20"/>
        <end position="162"/>
    </location>
</feature>
<keyword evidence="1" id="KW-0732">Signal</keyword>
<organism evidence="2 3">
    <name type="scientific">Gemmobacter lanyuensis</name>
    <dbReference type="NCBI Taxonomy" id="1054497"/>
    <lineage>
        <taxon>Bacteria</taxon>
        <taxon>Pseudomonadati</taxon>
        <taxon>Pseudomonadota</taxon>
        <taxon>Alphaproteobacteria</taxon>
        <taxon>Rhodobacterales</taxon>
        <taxon>Paracoccaceae</taxon>
        <taxon>Gemmobacter</taxon>
    </lineage>
</organism>
<dbReference type="EMBL" id="BMYQ01000006">
    <property type="protein sequence ID" value="GGW33630.1"/>
    <property type="molecule type" value="Genomic_DNA"/>
</dbReference>
<dbReference type="PANTHER" id="PTHR36302">
    <property type="entry name" value="BLR7088 PROTEIN"/>
    <property type="match status" value="1"/>
</dbReference>
<reference evidence="2" key="2">
    <citation type="submission" date="2020-09" db="EMBL/GenBank/DDBJ databases">
        <authorList>
            <person name="Sun Q."/>
            <person name="Kim S."/>
        </authorList>
    </citation>
    <scope>NUCLEOTIDE SEQUENCE</scope>
    <source>
        <strain evidence="2">KCTC 23714</strain>
    </source>
</reference>